<evidence type="ECO:0000313" key="3">
    <source>
        <dbReference type="Proteomes" id="UP001274830"/>
    </source>
</evidence>
<proteinExistence type="predicted"/>
<feature type="region of interest" description="Disordered" evidence="1">
    <location>
        <begin position="285"/>
        <end position="348"/>
    </location>
</feature>
<name>A0AAE0TQ01_9PEZI</name>
<comment type="caution">
    <text evidence="2">The sequence shown here is derived from an EMBL/GenBank/DDBJ whole genome shotgun (WGS) entry which is preliminary data.</text>
</comment>
<feature type="compositionally biased region" description="Basic and acidic residues" evidence="1">
    <location>
        <begin position="510"/>
        <end position="535"/>
    </location>
</feature>
<protein>
    <submittedName>
        <fullName evidence="2">Uncharacterized protein</fullName>
    </submittedName>
</protein>
<feature type="compositionally biased region" description="Polar residues" evidence="1">
    <location>
        <begin position="368"/>
        <end position="381"/>
    </location>
</feature>
<feature type="compositionally biased region" description="Polar residues" evidence="1">
    <location>
        <begin position="473"/>
        <end position="490"/>
    </location>
</feature>
<organism evidence="2 3">
    <name type="scientific">Recurvomyces mirabilis</name>
    <dbReference type="NCBI Taxonomy" id="574656"/>
    <lineage>
        <taxon>Eukaryota</taxon>
        <taxon>Fungi</taxon>
        <taxon>Dikarya</taxon>
        <taxon>Ascomycota</taxon>
        <taxon>Pezizomycotina</taxon>
        <taxon>Dothideomycetes</taxon>
        <taxon>Dothideomycetidae</taxon>
        <taxon>Mycosphaerellales</taxon>
        <taxon>Teratosphaeriaceae</taxon>
        <taxon>Recurvomyces</taxon>
    </lineage>
</organism>
<dbReference type="EMBL" id="JAUTXT010000076">
    <property type="protein sequence ID" value="KAK3669642.1"/>
    <property type="molecule type" value="Genomic_DNA"/>
</dbReference>
<reference evidence="2" key="1">
    <citation type="submission" date="2023-07" db="EMBL/GenBank/DDBJ databases">
        <title>Black Yeasts Isolated from many extreme environments.</title>
        <authorList>
            <person name="Coleine C."/>
            <person name="Stajich J.E."/>
            <person name="Selbmann L."/>
        </authorList>
    </citation>
    <scope>NUCLEOTIDE SEQUENCE</scope>
    <source>
        <strain evidence="2">CCFEE 5485</strain>
    </source>
</reference>
<dbReference type="AlphaFoldDB" id="A0AAE0TQ01"/>
<feature type="region of interest" description="Disordered" evidence="1">
    <location>
        <begin position="553"/>
        <end position="573"/>
    </location>
</feature>
<feature type="compositionally biased region" description="Polar residues" evidence="1">
    <location>
        <begin position="311"/>
        <end position="330"/>
    </location>
</feature>
<feature type="region of interest" description="Disordered" evidence="1">
    <location>
        <begin position="361"/>
        <end position="387"/>
    </location>
</feature>
<accession>A0AAE0TQ01</accession>
<dbReference type="Proteomes" id="UP001274830">
    <property type="component" value="Unassembled WGS sequence"/>
</dbReference>
<feature type="compositionally biased region" description="Polar residues" evidence="1">
    <location>
        <begin position="290"/>
        <end position="302"/>
    </location>
</feature>
<evidence type="ECO:0000313" key="2">
    <source>
        <dbReference type="EMBL" id="KAK3669642.1"/>
    </source>
</evidence>
<evidence type="ECO:0000256" key="1">
    <source>
        <dbReference type="SAM" id="MobiDB-lite"/>
    </source>
</evidence>
<keyword evidence="3" id="KW-1185">Reference proteome</keyword>
<sequence length="829" mass="89954">MSDDTSALDLVAVIEYADNVYHRCEAVGAHDKDEVLLELSQGLLNHELGLQAAYSAVLTRAAGTRHGPQPDWLQSLHKLSELINPNSPFAELRGIVGIAWAWREPALEYTFQRLGSRSVKRLATLATLLPSWHSAVQRINAAMISRHLAAQSGQRFLDAKAIYIGLHFPGEKIRDWRKPISKVDIEFALQNAAMDPPVLLVGSHCFRDDLESDVGEDAMACMRSFVESFALVYSPHGLLIPDKDPRKRPPPKNQPATPRKKTPAASTPHTDTLVIQASCAGSVRAVTPEGPTNAQQPSTPWTSCGGDAADGQQSSYEETSSPCERATSTARAGYSGKQLPGYPPTRAAGLRLPTSLHIPRSPDLFVSSGESDSGLSDQTSPDIDVRSAAEDVRDEVFSHEQSPNAPALIYHGQTESHDSRDGRSIVANALSMSTVVEDEDIHDDADVPDDICEALMANDGPDRVDPGMSSPLTSQDMMGQNTDCMANSESGLLEPIPNSNDDEPLPPHVYCEDERPYNRESRDGVQRSVERRTESETNLSTVRAPPAGTAAAFSLSHEDTEETTLPRIEHNDPSCEAIDSVSSEAFNEALQQLAEGVSSPPVTIEHDYFSFPAIGDSCSDIFENNTRTPWEGFPPPSFDALISDNISASFTTTMPVLASTHPRTISDLLAAARRIDEFMTKTSVHKTGREPFVDYAAVREWIAHPQHVSGSPVKVFDGSAPLVALPEEPVHFTHLGASSLDKGVPTPAWEVLVLRDYNVILAAAGNSYNWIRSAEGRQICVVMSSSSDNAAYPVILETGASLLLPHNFTYFVAQTTPGCTIKVATYPKP</sequence>
<gene>
    <name evidence="2" type="ORF">LTR78_010459</name>
</gene>
<feature type="region of interest" description="Disordered" evidence="1">
    <location>
        <begin position="240"/>
        <end position="271"/>
    </location>
</feature>
<feature type="region of interest" description="Disordered" evidence="1">
    <location>
        <begin position="473"/>
        <end position="540"/>
    </location>
</feature>